<accession>A0A167SL48</accession>
<evidence type="ECO:0000256" key="1">
    <source>
        <dbReference type="SAM" id="MobiDB-lite"/>
    </source>
</evidence>
<protein>
    <submittedName>
        <fullName evidence="2">Uncharacterized protein</fullName>
    </submittedName>
</protein>
<name>A0A167SL48_9HYPO</name>
<gene>
    <name evidence="2" type="ORF">SPI_05921</name>
</gene>
<evidence type="ECO:0000313" key="3">
    <source>
        <dbReference type="Proteomes" id="UP000076874"/>
    </source>
</evidence>
<proteinExistence type="predicted"/>
<feature type="region of interest" description="Disordered" evidence="1">
    <location>
        <begin position="53"/>
        <end position="88"/>
    </location>
</feature>
<sequence length="166" mass="17586">MGYQGRTSHGGATRTVHDADCVKVVGNNATIINQIKAIAEATATGGSFYGEGGAARGGSATASTRTGNTATSGRATGRTATRATAARGAGQKDASGVVSYQWHWDALSDMAQAFMDLGDRTMVWDVKNNVGHMKLKDKQGNQLRSMMVDGDIARNWKRWIIKHANA</sequence>
<dbReference type="Proteomes" id="UP000076874">
    <property type="component" value="Unassembled WGS sequence"/>
</dbReference>
<feature type="compositionally biased region" description="Low complexity" evidence="1">
    <location>
        <begin position="57"/>
        <end position="88"/>
    </location>
</feature>
<keyword evidence="3" id="KW-1185">Reference proteome</keyword>
<comment type="caution">
    <text evidence="2">The sequence shown here is derived from an EMBL/GenBank/DDBJ whole genome shotgun (WGS) entry which is preliminary data.</text>
</comment>
<organism evidence="2 3">
    <name type="scientific">Niveomyces insectorum RCEF 264</name>
    <dbReference type="NCBI Taxonomy" id="1081102"/>
    <lineage>
        <taxon>Eukaryota</taxon>
        <taxon>Fungi</taxon>
        <taxon>Dikarya</taxon>
        <taxon>Ascomycota</taxon>
        <taxon>Pezizomycotina</taxon>
        <taxon>Sordariomycetes</taxon>
        <taxon>Hypocreomycetidae</taxon>
        <taxon>Hypocreales</taxon>
        <taxon>Cordycipitaceae</taxon>
        <taxon>Niveomyces</taxon>
    </lineage>
</organism>
<evidence type="ECO:0000313" key="2">
    <source>
        <dbReference type="EMBL" id="OAA59723.1"/>
    </source>
</evidence>
<reference evidence="2 3" key="1">
    <citation type="journal article" date="2016" name="Genome Biol. Evol.">
        <title>Divergent and convergent evolution of fungal pathogenicity.</title>
        <authorList>
            <person name="Shang Y."/>
            <person name="Xiao G."/>
            <person name="Zheng P."/>
            <person name="Cen K."/>
            <person name="Zhan S."/>
            <person name="Wang C."/>
        </authorList>
    </citation>
    <scope>NUCLEOTIDE SEQUENCE [LARGE SCALE GENOMIC DNA]</scope>
    <source>
        <strain evidence="2 3">RCEF 264</strain>
    </source>
</reference>
<dbReference type="EMBL" id="AZHD01000010">
    <property type="protein sequence ID" value="OAA59723.1"/>
    <property type="molecule type" value="Genomic_DNA"/>
</dbReference>
<dbReference type="AlphaFoldDB" id="A0A167SL48"/>